<proteinExistence type="predicted"/>
<gene>
    <name evidence="1" type="ORF">O9Z63_20560</name>
</gene>
<evidence type="ECO:0000313" key="1">
    <source>
        <dbReference type="EMBL" id="WBO86676.1"/>
    </source>
</evidence>
<keyword evidence="2" id="KW-1185">Reference proteome</keyword>
<protein>
    <recommendedName>
        <fullName evidence="3">DUF3168 domain-containing protein</fullName>
    </recommendedName>
</protein>
<name>A0ABY7PUT1_9BACT</name>
<dbReference type="Proteomes" id="UP001211872">
    <property type="component" value="Plasmid unnamed2"/>
</dbReference>
<keyword evidence="1" id="KW-0614">Plasmid</keyword>
<accession>A0ABY7PUT1</accession>
<organism evidence="1 2">
    <name type="scientific">Hymenobacter yonginensis</name>
    <dbReference type="NCBI Taxonomy" id="748197"/>
    <lineage>
        <taxon>Bacteria</taxon>
        <taxon>Pseudomonadati</taxon>
        <taxon>Bacteroidota</taxon>
        <taxon>Cytophagia</taxon>
        <taxon>Cytophagales</taxon>
        <taxon>Hymenobacteraceae</taxon>
        <taxon>Hymenobacter</taxon>
    </lineage>
</organism>
<geneLocation type="plasmid" evidence="1 2">
    <name>unnamed2</name>
</geneLocation>
<evidence type="ECO:0008006" key="3">
    <source>
        <dbReference type="Google" id="ProtNLM"/>
    </source>
</evidence>
<evidence type="ECO:0000313" key="2">
    <source>
        <dbReference type="Proteomes" id="UP001211872"/>
    </source>
</evidence>
<dbReference type="EMBL" id="CP115397">
    <property type="protein sequence ID" value="WBO86676.1"/>
    <property type="molecule type" value="Genomic_DNA"/>
</dbReference>
<sequence length="137" mass="15505">MARAIEHTTLNEQTAELLAREAIPQLVFMFGNARASDSTLLQVLAGGLDTLLYHQPVKAAYSFRIWLDNPVWSSTDTTHLATFMEQIADRLNTDKGLQQQFIAEILRAPAYQSDSLRPRGDEEGRLFPLFNLAIELW</sequence>
<reference evidence="1 2" key="1">
    <citation type="journal article" date="2011" name="Int. J. Syst. Evol. Microbiol.">
        <title>Hymenobacter yonginensis sp. nov., isolated from a mesotrophic artificial lake.</title>
        <authorList>
            <person name="Joung Y."/>
            <person name="Cho S.H."/>
            <person name="Kim H."/>
            <person name="Kim S.B."/>
            <person name="Joh K."/>
        </authorList>
    </citation>
    <scope>NUCLEOTIDE SEQUENCE [LARGE SCALE GENOMIC DNA]</scope>
    <source>
        <strain evidence="1 2">KCTC 22745</strain>
    </source>
</reference>
<dbReference type="RefSeq" id="WP_270129319.1">
    <property type="nucleotide sequence ID" value="NZ_CP115397.1"/>
</dbReference>